<feature type="non-terminal residue" evidence="1">
    <location>
        <position position="129"/>
    </location>
</feature>
<dbReference type="EMBL" id="OW152817">
    <property type="protein sequence ID" value="CAH2068493.1"/>
    <property type="molecule type" value="Genomic_DNA"/>
</dbReference>
<reference evidence="1" key="1">
    <citation type="submission" date="2022-03" db="EMBL/GenBank/DDBJ databases">
        <authorList>
            <person name="Martin H S."/>
        </authorList>
    </citation>
    <scope>NUCLEOTIDE SEQUENCE</scope>
</reference>
<evidence type="ECO:0000313" key="1">
    <source>
        <dbReference type="EMBL" id="CAH2068493.1"/>
    </source>
</evidence>
<evidence type="ECO:0000313" key="2">
    <source>
        <dbReference type="Proteomes" id="UP000837857"/>
    </source>
</evidence>
<accession>A0ABN8J0M9</accession>
<keyword evidence="2" id="KW-1185">Reference proteome</keyword>
<gene>
    <name evidence="1" type="ORF">IPOD504_LOCUS14370</name>
</gene>
<name>A0ABN8J0M9_9NEOP</name>
<protein>
    <submittedName>
        <fullName evidence="1">Uncharacterized protein</fullName>
    </submittedName>
</protein>
<proteinExistence type="predicted"/>
<dbReference type="Proteomes" id="UP000837857">
    <property type="component" value="Chromosome 5"/>
</dbReference>
<sequence>MFGGKLLFSRKRVTAQPAGLGQVRAAQEMHGTFTVGGRRRGVHRSGAVPPRHLRRPHRLTALAVLAVPIYCSIVRLAAHRAARSADGRDLAAKNPRLFIDSVSLCRGAVSRYSRPMLPAAGARSERFHT</sequence>
<organism evidence="1 2">
    <name type="scientific">Iphiclides podalirius</name>
    <name type="common">scarce swallowtail</name>
    <dbReference type="NCBI Taxonomy" id="110791"/>
    <lineage>
        <taxon>Eukaryota</taxon>
        <taxon>Metazoa</taxon>
        <taxon>Ecdysozoa</taxon>
        <taxon>Arthropoda</taxon>
        <taxon>Hexapoda</taxon>
        <taxon>Insecta</taxon>
        <taxon>Pterygota</taxon>
        <taxon>Neoptera</taxon>
        <taxon>Endopterygota</taxon>
        <taxon>Lepidoptera</taxon>
        <taxon>Glossata</taxon>
        <taxon>Ditrysia</taxon>
        <taxon>Papilionoidea</taxon>
        <taxon>Papilionidae</taxon>
        <taxon>Papilioninae</taxon>
        <taxon>Iphiclides</taxon>
    </lineage>
</organism>